<name>A0A9X2RF70_9BACT</name>
<keyword evidence="3 6" id="KW-0812">Transmembrane</keyword>
<organism evidence="7 8">
    <name type="scientific">Gracilimonas sediminicola</name>
    <dbReference type="NCBI Taxonomy" id="2952158"/>
    <lineage>
        <taxon>Bacteria</taxon>
        <taxon>Pseudomonadati</taxon>
        <taxon>Balneolota</taxon>
        <taxon>Balneolia</taxon>
        <taxon>Balneolales</taxon>
        <taxon>Balneolaceae</taxon>
        <taxon>Gracilimonas</taxon>
    </lineage>
</organism>
<dbReference type="PANTHER" id="PTHR33529:SF8">
    <property type="entry name" value="PERMEASE, YJGP_YJGQ FAMILY"/>
    <property type="match status" value="1"/>
</dbReference>
<dbReference type="RefSeq" id="WP_255135401.1">
    <property type="nucleotide sequence ID" value="NZ_JANDBC010000003.1"/>
</dbReference>
<feature type="transmembrane region" description="Helical" evidence="6">
    <location>
        <begin position="279"/>
        <end position="298"/>
    </location>
</feature>
<feature type="transmembrane region" description="Helical" evidence="6">
    <location>
        <begin position="337"/>
        <end position="356"/>
    </location>
</feature>
<evidence type="ECO:0000256" key="3">
    <source>
        <dbReference type="ARBA" id="ARBA00022692"/>
    </source>
</evidence>
<keyword evidence="8" id="KW-1185">Reference proteome</keyword>
<comment type="caution">
    <text evidence="7">The sequence shown here is derived from an EMBL/GenBank/DDBJ whole genome shotgun (WGS) entry which is preliminary data.</text>
</comment>
<dbReference type="GO" id="GO:0015920">
    <property type="term" value="P:lipopolysaccharide transport"/>
    <property type="evidence" value="ECO:0007669"/>
    <property type="project" value="TreeGrafter"/>
</dbReference>
<evidence type="ECO:0000256" key="6">
    <source>
        <dbReference type="SAM" id="Phobius"/>
    </source>
</evidence>
<keyword evidence="4 6" id="KW-1133">Transmembrane helix</keyword>
<sequence>MIKHFDKYIFLRLFAITAFVLLMLIFIFIMIDFSENSDDFADQGAQMAEIFRNYYLNYVPEMTRLVLPVAVFVACLFLTGQLSDRLEITALKAAGVSLYRLIVPYIVFATLCAGGISLLDAHVIPKSNAQRIAFEEQYLQDKSEKIDRSDIYRQPSPDTKLQVNYFDKNQQIAYRIRLIQFKDQQIIKSTRANRMEWVDSTQSWRLESGTERVFTDVGYEEEDFIKKDTVLNVFPRDLARTTSDVYQLTYEEARDYIASIERSGAGGIEIPQVQFYGRLAYPFSIIVVIIVGFSFASVRRRGGKGAYLAAGLTISFLYLAFMKIIEPFGYYGTLSPELAATLPHIFFFLVGIGLLIEAKK</sequence>
<keyword evidence="5 6" id="KW-0472">Membrane</keyword>
<dbReference type="InterPro" id="IPR005495">
    <property type="entry name" value="LptG/LptF_permease"/>
</dbReference>
<evidence type="ECO:0000256" key="2">
    <source>
        <dbReference type="ARBA" id="ARBA00022475"/>
    </source>
</evidence>
<evidence type="ECO:0000256" key="1">
    <source>
        <dbReference type="ARBA" id="ARBA00004651"/>
    </source>
</evidence>
<dbReference type="Proteomes" id="UP001139125">
    <property type="component" value="Unassembled WGS sequence"/>
</dbReference>
<evidence type="ECO:0000256" key="4">
    <source>
        <dbReference type="ARBA" id="ARBA00022989"/>
    </source>
</evidence>
<protein>
    <submittedName>
        <fullName evidence="7">LptF/LptG family permease</fullName>
    </submittedName>
</protein>
<feature type="transmembrane region" description="Helical" evidence="6">
    <location>
        <begin position="305"/>
        <end position="325"/>
    </location>
</feature>
<dbReference type="AlphaFoldDB" id="A0A9X2RF70"/>
<dbReference type="PANTHER" id="PTHR33529">
    <property type="entry name" value="SLR0882 PROTEIN-RELATED"/>
    <property type="match status" value="1"/>
</dbReference>
<feature type="transmembrane region" description="Helical" evidence="6">
    <location>
        <begin position="62"/>
        <end position="80"/>
    </location>
</feature>
<gene>
    <name evidence="7" type="ORF">NM125_13065</name>
</gene>
<feature type="transmembrane region" description="Helical" evidence="6">
    <location>
        <begin position="9"/>
        <end position="31"/>
    </location>
</feature>
<dbReference type="Pfam" id="PF03739">
    <property type="entry name" value="LptF_LptG"/>
    <property type="match status" value="1"/>
</dbReference>
<accession>A0A9X2RF70</accession>
<comment type="subcellular location">
    <subcellularLocation>
        <location evidence="1">Cell membrane</location>
        <topology evidence="1">Multi-pass membrane protein</topology>
    </subcellularLocation>
</comment>
<dbReference type="GO" id="GO:0043190">
    <property type="term" value="C:ATP-binding cassette (ABC) transporter complex"/>
    <property type="evidence" value="ECO:0007669"/>
    <property type="project" value="TreeGrafter"/>
</dbReference>
<keyword evidence="2" id="KW-1003">Cell membrane</keyword>
<evidence type="ECO:0000313" key="8">
    <source>
        <dbReference type="Proteomes" id="UP001139125"/>
    </source>
</evidence>
<proteinExistence type="predicted"/>
<reference evidence="7" key="1">
    <citation type="submission" date="2022-06" db="EMBL/GenBank/DDBJ databases">
        <title>Gracilimonas sp. CAU 1638 isolated from sea sediment.</title>
        <authorList>
            <person name="Kim W."/>
        </authorList>
    </citation>
    <scope>NUCLEOTIDE SEQUENCE</scope>
    <source>
        <strain evidence="7">CAU 1638</strain>
    </source>
</reference>
<feature type="transmembrane region" description="Helical" evidence="6">
    <location>
        <begin position="101"/>
        <end position="119"/>
    </location>
</feature>
<evidence type="ECO:0000256" key="5">
    <source>
        <dbReference type="ARBA" id="ARBA00023136"/>
    </source>
</evidence>
<evidence type="ECO:0000313" key="7">
    <source>
        <dbReference type="EMBL" id="MCP9292511.1"/>
    </source>
</evidence>
<dbReference type="EMBL" id="JANDBC010000003">
    <property type="protein sequence ID" value="MCP9292511.1"/>
    <property type="molecule type" value="Genomic_DNA"/>
</dbReference>